<dbReference type="PANTHER" id="PTHR46847">
    <property type="entry name" value="D-ALLOSE-BINDING PERIPLASMIC PROTEIN-RELATED"/>
    <property type="match status" value="1"/>
</dbReference>
<dbReference type="PANTHER" id="PTHR46847:SF1">
    <property type="entry name" value="D-ALLOSE-BINDING PERIPLASMIC PROTEIN-RELATED"/>
    <property type="match status" value="1"/>
</dbReference>
<evidence type="ECO:0000256" key="4">
    <source>
        <dbReference type="SAM" id="SignalP"/>
    </source>
</evidence>
<name>A0ABW6W8D0_9ACTN</name>
<evidence type="ECO:0000313" key="7">
    <source>
        <dbReference type="Proteomes" id="UP001602245"/>
    </source>
</evidence>
<dbReference type="EMBL" id="JBIAZU010000001">
    <property type="protein sequence ID" value="MFF5289206.1"/>
    <property type="molecule type" value="Genomic_DNA"/>
</dbReference>
<keyword evidence="7" id="KW-1185">Reference proteome</keyword>
<reference evidence="6 7" key="1">
    <citation type="submission" date="2024-10" db="EMBL/GenBank/DDBJ databases">
        <title>The Natural Products Discovery Center: Release of the First 8490 Sequenced Strains for Exploring Actinobacteria Biosynthetic Diversity.</title>
        <authorList>
            <person name="Kalkreuter E."/>
            <person name="Kautsar S.A."/>
            <person name="Yang D."/>
            <person name="Bader C.D."/>
            <person name="Teijaro C.N."/>
            <person name="Fluegel L."/>
            <person name="Davis C.M."/>
            <person name="Simpson J.R."/>
            <person name="Lauterbach L."/>
            <person name="Steele A.D."/>
            <person name="Gui C."/>
            <person name="Meng S."/>
            <person name="Li G."/>
            <person name="Viehrig K."/>
            <person name="Ye F."/>
            <person name="Su P."/>
            <person name="Kiefer A.F."/>
            <person name="Nichols A."/>
            <person name="Cepeda A.J."/>
            <person name="Yan W."/>
            <person name="Fan B."/>
            <person name="Jiang Y."/>
            <person name="Adhikari A."/>
            <person name="Zheng C.-J."/>
            <person name="Schuster L."/>
            <person name="Cowan T.M."/>
            <person name="Smanski M.J."/>
            <person name="Chevrette M.G."/>
            <person name="De Carvalho L.P.S."/>
            <person name="Shen B."/>
        </authorList>
    </citation>
    <scope>NUCLEOTIDE SEQUENCE [LARGE SCALE GENOMIC DNA]</scope>
    <source>
        <strain evidence="6 7">NPDC000087</strain>
    </source>
</reference>
<feature type="chain" id="PRO_5046244791" evidence="4">
    <location>
        <begin position="24"/>
        <end position="345"/>
    </location>
</feature>
<comment type="similarity">
    <text evidence="2">Belongs to the bacterial solute-binding protein 2 family.</text>
</comment>
<gene>
    <name evidence="6" type="ORF">ACFY35_07200</name>
</gene>
<evidence type="ECO:0000259" key="5">
    <source>
        <dbReference type="Pfam" id="PF13407"/>
    </source>
</evidence>
<feature type="signal peptide" evidence="4">
    <location>
        <begin position="1"/>
        <end position="23"/>
    </location>
</feature>
<dbReference type="Gene3D" id="3.40.50.2300">
    <property type="match status" value="2"/>
</dbReference>
<keyword evidence="3 4" id="KW-0732">Signal</keyword>
<comment type="subcellular location">
    <subcellularLocation>
        <location evidence="1">Cell envelope</location>
    </subcellularLocation>
</comment>
<dbReference type="Proteomes" id="UP001602245">
    <property type="component" value="Unassembled WGS sequence"/>
</dbReference>
<evidence type="ECO:0000256" key="1">
    <source>
        <dbReference type="ARBA" id="ARBA00004196"/>
    </source>
</evidence>
<accession>A0ABW6W8D0</accession>
<proteinExistence type="inferred from homology"/>
<evidence type="ECO:0000256" key="2">
    <source>
        <dbReference type="ARBA" id="ARBA00007639"/>
    </source>
</evidence>
<evidence type="ECO:0000256" key="3">
    <source>
        <dbReference type="ARBA" id="ARBA00022729"/>
    </source>
</evidence>
<evidence type="ECO:0000313" key="6">
    <source>
        <dbReference type="EMBL" id="MFF5289206.1"/>
    </source>
</evidence>
<dbReference type="CDD" id="cd20007">
    <property type="entry name" value="PBP1_ABC_sugar_binding-like"/>
    <property type="match status" value="1"/>
</dbReference>
<organism evidence="6 7">
    <name type="scientific">Paractinoplanes globisporus</name>
    <dbReference type="NCBI Taxonomy" id="113565"/>
    <lineage>
        <taxon>Bacteria</taxon>
        <taxon>Bacillati</taxon>
        <taxon>Actinomycetota</taxon>
        <taxon>Actinomycetes</taxon>
        <taxon>Micromonosporales</taxon>
        <taxon>Micromonosporaceae</taxon>
        <taxon>Paractinoplanes</taxon>
    </lineage>
</organism>
<comment type="caution">
    <text evidence="6">The sequence shown here is derived from an EMBL/GenBank/DDBJ whole genome shotgun (WGS) entry which is preliminary data.</text>
</comment>
<dbReference type="InterPro" id="IPR025997">
    <property type="entry name" value="SBP_2_dom"/>
</dbReference>
<dbReference type="PROSITE" id="PS51257">
    <property type="entry name" value="PROKAR_LIPOPROTEIN"/>
    <property type="match status" value="1"/>
</dbReference>
<sequence length="345" mass="35123">MNKSRFLAAAGSVALVAAMTACTSTKPAESAANTAAADPNAPAASAAVVPGKAKKNYSIQFIQGVAGDEFYITMQCGVEAEAAKLGVSVKTQGPQKFDPTLQKPILDSVVAAKPDAILIAPTDVTAMQTPLQAAAAAGIKVILVDTTTKDPSYAASAIASDNVGGGKAAFDAIKKLNPDGGKVMVMSTDPGVSTVDQRIQGFEESAKADSKFQYLPVQYSHNDPATASNLISSALQKDPDIIGVFAANLFAAEGTATGVRQAGKTSTVKIVGFDAGPNQIKALQEGTVQALIAQQPGSIGQYGIDEAVAALDGGQIQPKIQTGFTTITKENLGGEGGQAAYKSNC</sequence>
<feature type="domain" description="Periplasmic binding protein" evidence="5">
    <location>
        <begin position="61"/>
        <end position="314"/>
    </location>
</feature>
<protein>
    <submittedName>
        <fullName evidence="6">ABC transporter substrate-binding protein</fullName>
    </submittedName>
</protein>
<dbReference type="InterPro" id="IPR028082">
    <property type="entry name" value="Peripla_BP_I"/>
</dbReference>
<dbReference type="RefSeq" id="WP_020509550.1">
    <property type="nucleotide sequence ID" value="NZ_JBIAZU010000001.1"/>
</dbReference>
<dbReference type="Pfam" id="PF13407">
    <property type="entry name" value="Peripla_BP_4"/>
    <property type="match status" value="1"/>
</dbReference>
<dbReference type="SUPFAM" id="SSF53822">
    <property type="entry name" value="Periplasmic binding protein-like I"/>
    <property type="match status" value="1"/>
</dbReference>